<feature type="binding site" evidence="9">
    <location>
        <begin position="269"/>
        <end position="270"/>
    </location>
    <ligand>
        <name>L-histidine</name>
        <dbReference type="ChEBI" id="CHEBI:57595"/>
    </ligand>
</feature>
<gene>
    <name evidence="8 11" type="primary">hisZ</name>
    <name evidence="11" type="ORF">H9892_06885</name>
</gene>
<comment type="miscellaneous">
    <text evidence="8">This function is generally fulfilled by the C-terminal part of HisG, which is missing in some bacteria such as this one.</text>
</comment>
<dbReference type="NCBIfam" id="TIGR00443">
    <property type="entry name" value="hisZ_biosyn_reg"/>
    <property type="match status" value="1"/>
</dbReference>
<dbReference type="InterPro" id="IPR004516">
    <property type="entry name" value="HisRS/HisZ"/>
</dbReference>
<sequence>MSKVQLPFGMQDYLPDDCYNKTKAEDAMCGVFSSYGYKRVSTPTLEYCDLFTAGGMMSEKRLFKLTDTDGSLLAMRADVTMQICRMYVTSMTGVQRMYYALDSYEYLDDSNSARDREFAQTGVELIGDTGADGELEVLAMAADALAKSGLKNFTVEIGHVGYFDGLAEELGLDGAAASKLKKLINKKDMLGVELFFRESGLSDESKESILSLPSLFGGSETLDRAEKLCSGKKSKEAIDRLRYLLGKLDRMGLGKYFSIDLGMVSANEYYTGIVIKGMCADLGVSILDGGRYDSLCSRWDKPTKAIGFAIGTRRLLSALRNQGMREKAPEADIAYAVADCDDKIVRSAVEKLRRKNIVVQVFGDEETLINYCREKGISKAILFDGAPIELTIAAKGGKI</sequence>
<evidence type="ECO:0000256" key="2">
    <source>
        <dbReference type="ARBA" id="ARBA00004667"/>
    </source>
</evidence>
<dbReference type="GO" id="GO:0016757">
    <property type="term" value="F:glycosyltransferase activity"/>
    <property type="evidence" value="ECO:0007669"/>
    <property type="project" value="UniProtKB-KW"/>
</dbReference>
<dbReference type="Pfam" id="PF13393">
    <property type="entry name" value="tRNA-synt_His"/>
    <property type="match status" value="1"/>
</dbReference>
<evidence type="ECO:0000256" key="9">
    <source>
        <dbReference type="PIRSR" id="PIRSR001549-1"/>
    </source>
</evidence>
<keyword evidence="6 8" id="KW-0963">Cytoplasm</keyword>
<keyword evidence="8" id="KW-0368">Histidine biosynthesis</keyword>
<dbReference type="GO" id="GO:0000105">
    <property type="term" value="P:L-histidine biosynthetic process"/>
    <property type="evidence" value="ECO:0007669"/>
    <property type="project" value="UniProtKB-UniRule"/>
</dbReference>
<evidence type="ECO:0000256" key="4">
    <source>
        <dbReference type="ARBA" id="ARBA00011496"/>
    </source>
</evidence>
<comment type="caution">
    <text evidence="11">The sequence shown here is derived from an EMBL/GenBank/DDBJ whole genome shotgun (WGS) entry which is preliminary data.</text>
</comment>
<feature type="binding site" evidence="9">
    <location>
        <position position="124"/>
    </location>
    <ligand>
        <name>L-histidine</name>
        <dbReference type="ChEBI" id="CHEBI:57595"/>
    </ligand>
</feature>
<comment type="subunit">
    <text evidence="4 8">Heteromultimer composed of HisG and HisZ subunits.</text>
</comment>
<dbReference type="PANTHER" id="PTHR43707:SF1">
    <property type="entry name" value="HISTIDINE--TRNA LIGASE, MITOCHONDRIAL-RELATED"/>
    <property type="match status" value="1"/>
</dbReference>
<evidence type="ECO:0000313" key="12">
    <source>
        <dbReference type="Proteomes" id="UP000823990"/>
    </source>
</evidence>
<dbReference type="HAMAP" id="MF_00125">
    <property type="entry name" value="HisZ"/>
    <property type="match status" value="1"/>
</dbReference>
<proteinExistence type="inferred from homology"/>
<dbReference type="GO" id="GO:0005737">
    <property type="term" value="C:cytoplasm"/>
    <property type="evidence" value="ECO:0007669"/>
    <property type="project" value="UniProtKB-SubCell"/>
</dbReference>
<keyword evidence="8" id="KW-0028">Amino-acid biosynthesis</keyword>
<evidence type="ECO:0000256" key="5">
    <source>
        <dbReference type="ARBA" id="ARBA00020397"/>
    </source>
</evidence>
<name>A0A9D1TRR4_9FIRM</name>
<evidence type="ECO:0000256" key="6">
    <source>
        <dbReference type="ARBA" id="ARBA00022490"/>
    </source>
</evidence>
<comment type="pathway">
    <text evidence="2 8">Amino-acid biosynthesis; L-histidine biosynthesis; L-histidine from 5-phospho-alpha-D-ribose 1-diphosphate: step 1/9.</text>
</comment>
<comment type="subcellular location">
    <subcellularLocation>
        <location evidence="1 8">Cytoplasm</location>
    </subcellularLocation>
</comment>
<dbReference type="PIRSF" id="PIRSF001549">
    <property type="entry name" value="His-tRNA_synth"/>
    <property type="match status" value="1"/>
</dbReference>
<dbReference type="Gene3D" id="3.30.930.10">
    <property type="entry name" value="Bira Bifunctional Protein, Domain 2"/>
    <property type="match status" value="1"/>
</dbReference>
<dbReference type="InterPro" id="IPR041715">
    <property type="entry name" value="HisRS-like_core"/>
</dbReference>
<feature type="binding site" evidence="9">
    <location>
        <position position="120"/>
    </location>
    <ligand>
        <name>L-histidine</name>
        <dbReference type="ChEBI" id="CHEBI:57595"/>
    </ligand>
</feature>
<dbReference type="SUPFAM" id="SSF55681">
    <property type="entry name" value="Class II aaRS and biotin synthetases"/>
    <property type="match status" value="1"/>
</dbReference>
<dbReference type="AlphaFoldDB" id="A0A9D1TRR4"/>
<feature type="binding site" evidence="9">
    <location>
        <begin position="78"/>
        <end position="80"/>
    </location>
    <ligand>
        <name>L-histidine</name>
        <dbReference type="ChEBI" id="CHEBI:57595"/>
    </ligand>
</feature>
<keyword evidence="11" id="KW-0328">Glycosyltransferase</keyword>
<dbReference type="InterPro" id="IPR045864">
    <property type="entry name" value="aa-tRNA-synth_II/BPL/LPL"/>
</dbReference>
<dbReference type="Proteomes" id="UP000823990">
    <property type="component" value="Unassembled WGS sequence"/>
</dbReference>
<comment type="function">
    <text evidence="7 8">Required for the first step of histidine biosynthesis. May allow the feedback regulation of ATP phosphoribosyltransferase activity by histidine.</text>
</comment>
<keyword evidence="11" id="KW-0808">Transferase</keyword>
<dbReference type="EMBL" id="DXHS01000119">
    <property type="protein sequence ID" value="HIW03048.1"/>
    <property type="molecule type" value="Genomic_DNA"/>
</dbReference>
<accession>A0A9D1TRR4</accession>
<dbReference type="GO" id="GO:0004821">
    <property type="term" value="F:histidine-tRNA ligase activity"/>
    <property type="evidence" value="ECO:0007669"/>
    <property type="project" value="TreeGrafter"/>
</dbReference>
<evidence type="ECO:0000256" key="3">
    <source>
        <dbReference type="ARBA" id="ARBA00005539"/>
    </source>
</evidence>
<dbReference type="InterPro" id="IPR004517">
    <property type="entry name" value="HisZ"/>
</dbReference>
<dbReference type="CDD" id="cd00773">
    <property type="entry name" value="HisRS-like_core"/>
    <property type="match status" value="1"/>
</dbReference>
<evidence type="ECO:0000256" key="8">
    <source>
        <dbReference type="HAMAP-Rule" id="MF_00125"/>
    </source>
</evidence>
<evidence type="ECO:0000256" key="7">
    <source>
        <dbReference type="ARBA" id="ARBA00025246"/>
    </source>
</evidence>
<reference evidence="11" key="1">
    <citation type="journal article" date="2021" name="PeerJ">
        <title>Extensive microbial diversity within the chicken gut microbiome revealed by metagenomics and culture.</title>
        <authorList>
            <person name="Gilroy R."/>
            <person name="Ravi A."/>
            <person name="Getino M."/>
            <person name="Pursley I."/>
            <person name="Horton D.L."/>
            <person name="Alikhan N.F."/>
            <person name="Baker D."/>
            <person name="Gharbi K."/>
            <person name="Hall N."/>
            <person name="Watson M."/>
            <person name="Adriaenssens E.M."/>
            <person name="Foster-Nyarko E."/>
            <person name="Jarju S."/>
            <person name="Secka A."/>
            <person name="Antonio M."/>
            <person name="Oren A."/>
            <person name="Chaudhuri R.R."/>
            <person name="La Ragione R."/>
            <person name="Hildebrand F."/>
            <person name="Pallen M.J."/>
        </authorList>
    </citation>
    <scope>NUCLEOTIDE SEQUENCE</scope>
    <source>
        <strain evidence="11">12435</strain>
    </source>
</reference>
<comment type="similarity">
    <text evidence="3 8">Belongs to the class-II aminoacyl-tRNA synthetase family. HisZ subfamily.</text>
</comment>
<reference evidence="11" key="2">
    <citation type="submission" date="2021-04" db="EMBL/GenBank/DDBJ databases">
        <authorList>
            <person name="Gilroy R."/>
        </authorList>
    </citation>
    <scope>NUCLEOTIDE SEQUENCE</scope>
    <source>
        <strain evidence="11">12435</strain>
    </source>
</reference>
<evidence type="ECO:0000313" key="11">
    <source>
        <dbReference type="EMBL" id="HIW03048.1"/>
    </source>
</evidence>
<evidence type="ECO:0000256" key="1">
    <source>
        <dbReference type="ARBA" id="ARBA00004496"/>
    </source>
</evidence>
<organism evidence="11 12">
    <name type="scientific">Candidatus Protoclostridium stercorigallinarum</name>
    <dbReference type="NCBI Taxonomy" id="2838741"/>
    <lineage>
        <taxon>Bacteria</taxon>
        <taxon>Bacillati</taxon>
        <taxon>Bacillota</taxon>
        <taxon>Clostridia</taxon>
        <taxon>Candidatus Protoclostridium</taxon>
    </lineage>
</organism>
<protein>
    <recommendedName>
        <fullName evidence="5 8">ATP phosphoribosyltransferase regulatory subunit</fullName>
    </recommendedName>
</protein>
<dbReference type="GO" id="GO:0006427">
    <property type="term" value="P:histidyl-tRNA aminoacylation"/>
    <property type="evidence" value="ECO:0007669"/>
    <property type="project" value="TreeGrafter"/>
</dbReference>
<feature type="domain" description="Class II Histidinyl-tRNA synthetase (HisRS)-like catalytic core" evidence="10">
    <location>
        <begin position="9"/>
        <end position="315"/>
    </location>
</feature>
<dbReference type="GO" id="GO:0140096">
    <property type="term" value="F:catalytic activity, acting on a protein"/>
    <property type="evidence" value="ECO:0007669"/>
    <property type="project" value="UniProtKB-ARBA"/>
</dbReference>
<evidence type="ECO:0000259" key="10">
    <source>
        <dbReference type="Pfam" id="PF13393"/>
    </source>
</evidence>
<dbReference type="PANTHER" id="PTHR43707">
    <property type="entry name" value="HISTIDYL-TRNA SYNTHETASE"/>
    <property type="match status" value="1"/>
</dbReference>